<evidence type="ECO:0000313" key="1">
    <source>
        <dbReference type="EMBL" id="MDP9727889.1"/>
    </source>
</evidence>
<comment type="caution">
    <text evidence="1">The sequence shown here is derived from an EMBL/GenBank/DDBJ whole genome shotgun (WGS) entry which is preliminary data.</text>
</comment>
<dbReference type="EMBL" id="JAURUO010000003">
    <property type="protein sequence ID" value="MDP9727889.1"/>
    <property type="molecule type" value="Genomic_DNA"/>
</dbReference>
<protein>
    <submittedName>
        <fullName evidence="1">Uncharacterized protein</fullName>
    </submittedName>
</protein>
<sequence length="35" mass="4210">MNVVNIFWGEIFDAILISFYDCWKLKNAIDLKMEE</sequence>
<name>A0ABT9LUD8_9BACL</name>
<dbReference type="Proteomes" id="UP001229209">
    <property type="component" value="Unassembled WGS sequence"/>
</dbReference>
<gene>
    <name evidence="1" type="ORF">J2S04_000819</name>
</gene>
<proteinExistence type="predicted"/>
<evidence type="ECO:0000313" key="2">
    <source>
        <dbReference type="Proteomes" id="UP001229209"/>
    </source>
</evidence>
<organism evidence="1 2">
    <name type="scientific">Alicyclobacillus tolerans</name>
    <dbReference type="NCBI Taxonomy" id="90970"/>
    <lineage>
        <taxon>Bacteria</taxon>
        <taxon>Bacillati</taxon>
        <taxon>Bacillota</taxon>
        <taxon>Bacilli</taxon>
        <taxon>Bacillales</taxon>
        <taxon>Alicyclobacillaceae</taxon>
        <taxon>Alicyclobacillus</taxon>
    </lineage>
</organism>
<keyword evidence="2" id="KW-1185">Reference proteome</keyword>
<reference evidence="1 2" key="1">
    <citation type="submission" date="2023-07" db="EMBL/GenBank/DDBJ databases">
        <title>Genomic Encyclopedia of Type Strains, Phase IV (KMG-IV): sequencing the most valuable type-strain genomes for metagenomic binning, comparative biology and taxonomic classification.</title>
        <authorList>
            <person name="Goeker M."/>
        </authorList>
    </citation>
    <scope>NUCLEOTIDE SEQUENCE [LARGE SCALE GENOMIC DNA]</scope>
    <source>
        <strain evidence="1 2">DSM 25924</strain>
    </source>
</reference>
<accession>A0ABT9LUD8</accession>